<organism evidence="1 2">
    <name type="scientific">Streptomyces stelliscabiei</name>
    <dbReference type="NCBI Taxonomy" id="146820"/>
    <lineage>
        <taxon>Bacteria</taxon>
        <taxon>Bacillati</taxon>
        <taxon>Actinomycetota</taxon>
        <taxon>Actinomycetes</taxon>
        <taxon>Kitasatosporales</taxon>
        <taxon>Streptomycetaceae</taxon>
        <taxon>Streptomyces</taxon>
    </lineage>
</organism>
<dbReference type="AlphaFoldDB" id="A0A8I0TZ32"/>
<comment type="caution">
    <text evidence="1">The sequence shown here is derived from an EMBL/GenBank/DDBJ whole genome shotgun (WGS) entry which is preliminary data.</text>
</comment>
<gene>
    <name evidence="1" type="ORF">H4687_009252</name>
</gene>
<keyword evidence="2" id="KW-1185">Reference proteome</keyword>
<evidence type="ECO:0000313" key="1">
    <source>
        <dbReference type="EMBL" id="MBE1603023.1"/>
    </source>
</evidence>
<accession>A0A8I0TZ32</accession>
<evidence type="ECO:0000313" key="2">
    <source>
        <dbReference type="Proteomes" id="UP000629287"/>
    </source>
</evidence>
<protein>
    <submittedName>
        <fullName evidence="1">Uncharacterized protein</fullName>
    </submittedName>
</protein>
<proteinExistence type="predicted"/>
<dbReference type="OrthoDB" id="4215652at2"/>
<dbReference type="EMBL" id="JADBGF010000002">
    <property type="protein sequence ID" value="MBE1603023.1"/>
    <property type="molecule type" value="Genomic_DNA"/>
</dbReference>
<reference evidence="1 2" key="1">
    <citation type="submission" date="2020-10" db="EMBL/GenBank/DDBJ databases">
        <title>Sequencing the genomes of 1000 actinobacteria strains.</title>
        <authorList>
            <person name="Klenk H.-P."/>
        </authorList>
    </citation>
    <scope>NUCLEOTIDE SEQUENCE [LARGE SCALE GENOMIC DNA]</scope>
    <source>
        <strain evidence="1 2">DSM 41803</strain>
    </source>
</reference>
<dbReference type="RefSeq" id="WP_046916111.1">
    <property type="nucleotide sequence ID" value="NZ_JADBGF010000002.1"/>
</dbReference>
<name>A0A8I0TZ32_9ACTN</name>
<dbReference type="Proteomes" id="UP000629287">
    <property type="component" value="Unassembled WGS sequence"/>
</dbReference>
<dbReference type="GeneID" id="86833541"/>
<sequence>METTTSKLPELAPEQIARATDYIELVWRPQGSEQDQAALAEFHADGLELALLMGEFGALLLADYISVVPDEHTDCDAGHVLGNLVAVTSRYLRRWCHAGGGAQAAYIAAVFLIECMQDVDQVHQFLVDIRGNVGAGYGQAAT</sequence>